<dbReference type="InterPro" id="IPR050324">
    <property type="entry name" value="CDP-alcohol_PTase-I"/>
</dbReference>
<dbReference type="EMBL" id="MGFH01000090">
    <property type="protein sequence ID" value="OGM05907.1"/>
    <property type="molecule type" value="Genomic_DNA"/>
</dbReference>
<dbReference type="GO" id="GO:0046474">
    <property type="term" value="P:glycerophospholipid biosynthetic process"/>
    <property type="evidence" value="ECO:0007669"/>
    <property type="project" value="TreeGrafter"/>
</dbReference>
<name>A0A1F7WTB8_9BACT</name>
<evidence type="ECO:0000256" key="4">
    <source>
        <dbReference type="ARBA" id="ARBA00022679"/>
    </source>
</evidence>
<keyword evidence="10" id="KW-1208">Phospholipid metabolism</keyword>
<dbReference type="STRING" id="1817813.A2008_04520"/>
<dbReference type="PIRSF" id="PIRSF000847">
    <property type="entry name" value="Phos_ph_gly_syn"/>
    <property type="match status" value="1"/>
</dbReference>
<dbReference type="InterPro" id="IPR004570">
    <property type="entry name" value="Phosphatidylglycerol_P_synth"/>
</dbReference>
<dbReference type="InterPro" id="IPR048254">
    <property type="entry name" value="CDP_ALCOHOL_P_TRANSF_CS"/>
</dbReference>
<dbReference type="InterPro" id="IPR000462">
    <property type="entry name" value="CDP-OH_P_trans"/>
</dbReference>
<dbReference type="EC" id="2.7.8.5" evidence="11"/>
<keyword evidence="5 13" id="KW-0812">Transmembrane</keyword>
<protein>
    <recommendedName>
        <fullName evidence="11">CDP-diacylglycerol--glycerol-3-phosphate 3-phosphatidyltransferase</fullName>
        <ecNumber evidence="11">2.7.8.5</ecNumber>
    </recommendedName>
</protein>
<dbReference type="PROSITE" id="PS00379">
    <property type="entry name" value="CDP_ALCOHOL_P_TRANSF"/>
    <property type="match status" value="1"/>
</dbReference>
<dbReference type="AlphaFoldDB" id="A0A1F7WTB8"/>
<feature type="transmembrane region" description="Helical" evidence="13">
    <location>
        <begin position="84"/>
        <end position="106"/>
    </location>
</feature>
<dbReference type="NCBIfam" id="TIGR00560">
    <property type="entry name" value="pgsA"/>
    <property type="match status" value="1"/>
</dbReference>
<accession>A0A1F7WTB8</accession>
<keyword evidence="3" id="KW-0444">Lipid biosynthesis</keyword>
<evidence type="ECO:0000256" key="11">
    <source>
        <dbReference type="NCBIfam" id="TIGR00560"/>
    </source>
</evidence>
<comment type="subcellular location">
    <subcellularLocation>
        <location evidence="1">Membrane</location>
        <topology evidence="1">Multi-pass membrane protein</topology>
    </subcellularLocation>
</comment>
<evidence type="ECO:0000256" key="5">
    <source>
        <dbReference type="ARBA" id="ARBA00022692"/>
    </source>
</evidence>
<evidence type="ECO:0000256" key="12">
    <source>
        <dbReference type="RuleBase" id="RU003750"/>
    </source>
</evidence>
<dbReference type="Gene3D" id="1.20.120.1760">
    <property type="match status" value="1"/>
</dbReference>
<feature type="transmembrane region" description="Helical" evidence="13">
    <location>
        <begin position="44"/>
        <end position="63"/>
    </location>
</feature>
<feature type="transmembrane region" description="Helical" evidence="13">
    <location>
        <begin position="12"/>
        <end position="32"/>
    </location>
</feature>
<comment type="caution">
    <text evidence="14">The sequence shown here is derived from an EMBL/GenBank/DDBJ whole genome shotgun (WGS) entry which is preliminary data.</text>
</comment>
<gene>
    <name evidence="14" type="ORF">A2008_04520</name>
</gene>
<proteinExistence type="inferred from homology"/>
<keyword evidence="9" id="KW-0594">Phospholipid biosynthesis</keyword>
<reference evidence="14 15" key="1">
    <citation type="journal article" date="2016" name="Nat. Commun.">
        <title>Thousands of microbial genomes shed light on interconnected biogeochemical processes in an aquifer system.</title>
        <authorList>
            <person name="Anantharaman K."/>
            <person name="Brown C.T."/>
            <person name="Hug L.A."/>
            <person name="Sharon I."/>
            <person name="Castelle C.J."/>
            <person name="Probst A.J."/>
            <person name="Thomas B.C."/>
            <person name="Singh A."/>
            <person name="Wilkins M.J."/>
            <person name="Karaoz U."/>
            <person name="Brodie E.L."/>
            <person name="Williams K.H."/>
            <person name="Hubbard S.S."/>
            <person name="Banfield J.F."/>
        </authorList>
    </citation>
    <scope>NUCLEOTIDE SEQUENCE [LARGE SCALE GENOMIC DNA]</scope>
</reference>
<dbReference type="InterPro" id="IPR043130">
    <property type="entry name" value="CDP-OH_PTrfase_TM_dom"/>
</dbReference>
<keyword evidence="6 13" id="KW-1133">Transmembrane helix</keyword>
<keyword evidence="8 13" id="KW-0472">Membrane</keyword>
<sequence>MPFSFLIRLNVANKISVFRVLIIPVFMFLFIMKSSPGSVNYYKIAAWVVFIIAAISDLVDGYYARNYEKVTKFGKLIDPIADKMLVTAALLCLVESGAVRSWVAFLIIGRDIAISGLRIIAAAHGSIIAASPLGKWKTVLQLTAIITALTFYSFDELLKLKSAAGALDGSAVVTFYRIYETSIIDALMYISAFISLVSAFDYFKKNKHVIKD</sequence>
<feature type="transmembrane region" description="Helical" evidence="13">
    <location>
        <begin position="186"/>
        <end position="203"/>
    </location>
</feature>
<evidence type="ECO:0000313" key="14">
    <source>
        <dbReference type="EMBL" id="OGM05907.1"/>
    </source>
</evidence>
<evidence type="ECO:0000256" key="3">
    <source>
        <dbReference type="ARBA" id="ARBA00022516"/>
    </source>
</evidence>
<evidence type="ECO:0000256" key="9">
    <source>
        <dbReference type="ARBA" id="ARBA00023209"/>
    </source>
</evidence>
<evidence type="ECO:0000256" key="10">
    <source>
        <dbReference type="ARBA" id="ARBA00023264"/>
    </source>
</evidence>
<dbReference type="PANTHER" id="PTHR14269:SF62">
    <property type="entry name" value="CDP-DIACYLGLYCEROL--GLYCEROL-3-PHOSPHATE 3-PHOSPHATIDYLTRANSFERASE 1, CHLOROPLASTIC"/>
    <property type="match status" value="1"/>
</dbReference>
<feature type="transmembrane region" description="Helical" evidence="13">
    <location>
        <begin position="112"/>
        <end position="131"/>
    </location>
</feature>
<dbReference type="GO" id="GO:0016020">
    <property type="term" value="C:membrane"/>
    <property type="evidence" value="ECO:0007669"/>
    <property type="project" value="UniProtKB-SubCell"/>
</dbReference>
<evidence type="ECO:0000256" key="6">
    <source>
        <dbReference type="ARBA" id="ARBA00022989"/>
    </source>
</evidence>
<evidence type="ECO:0000256" key="7">
    <source>
        <dbReference type="ARBA" id="ARBA00023098"/>
    </source>
</evidence>
<evidence type="ECO:0000256" key="13">
    <source>
        <dbReference type="SAM" id="Phobius"/>
    </source>
</evidence>
<evidence type="ECO:0000313" key="15">
    <source>
        <dbReference type="Proteomes" id="UP000178735"/>
    </source>
</evidence>
<dbReference type="Pfam" id="PF01066">
    <property type="entry name" value="CDP-OH_P_transf"/>
    <property type="match status" value="1"/>
</dbReference>
<evidence type="ECO:0000256" key="8">
    <source>
        <dbReference type="ARBA" id="ARBA00023136"/>
    </source>
</evidence>
<organism evidence="14 15">
    <name type="scientific">Candidatus Wallbacteria bacterium GWC2_49_35</name>
    <dbReference type="NCBI Taxonomy" id="1817813"/>
    <lineage>
        <taxon>Bacteria</taxon>
        <taxon>Candidatus Walliibacteriota</taxon>
    </lineage>
</organism>
<comment type="similarity">
    <text evidence="2 12">Belongs to the CDP-alcohol phosphatidyltransferase class-I family.</text>
</comment>
<evidence type="ECO:0000256" key="2">
    <source>
        <dbReference type="ARBA" id="ARBA00010441"/>
    </source>
</evidence>
<evidence type="ECO:0000256" key="1">
    <source>
        <dbReference type="ARBA" id="ARBA00004141"/>
    </source>
</evidence>
<keyword evidence="7" id="KW-0443">Lipid metabolism</keyword>
<dbReference type="Proteomes" id="UP000178735">
    <property type="component" value="Unassembled WGS sequence"/>
</dbReference>
<dbReference type="GO" id="GO:0008444">
    <property type="term" value="F:CDP-diacylglycerol-glycerol-3-phosphate 3-phosphatidyltransferase activity"/>
    <property type="evidence" value="ECO:0007669"/>
    <property type="project" value="UniProtKB-UniRule"/>
</dbReference>
<dbReference type="PANTHER" id="PTHR14269">
    <property type="entry name" value="CDP-DIACYLGLYCEROL--GLYCEROL-3-PHOSPHATE 3-PHOSPHATIDYLTRANSFERASE-RELATED"/>
    <property type="match status" value="1"/>
</dbReference>
<keyword evidence="4 12" id="KW-0808">Transferase</keyword>